<dbReference type="EMBL" id="JACHJB010000001">
    <property type="protein sequence ID" value="MBB6343778.1"/>
    <property type="molecule type" value="Genomic_DNA"/>
</dbReference>
<comment type="caution">
    <text evidence="1">The sequence shown here is derived from an EMBL/GenBank/DDBJ whole genome shotgun (WGS) entry which is preliminary data.</text>
</comment>
<evidence type="ECO:0008006" key="3">
    <source>
        <dbReference type="Google" id="ProtNLM"/>
    </source>
</evidence>
<accession>A0A7X0BWB6</accession>
<dbReference type="RefSeq" id="WP_185082002.1">
    <property type="nucleotide sequence ID" value="NZ_JACHJB010000001.1"/>
</dbReference>
<evidence type="ECO:0000313" key="1">
    <source>
        <dbReference type="EMBL" id="MBB6343778.1"/>
    </source>
</evidence>
<protein>
    <recommendedName>
        <fullName evidence="3">YozE SAM-like domain-containing protein</fullName>
    </recommendedName>
</protein>
<reference evidence="1 2" key="1">
    <citation type="submission" date="2020-08" db="EMBL/GenBank/DDBJ databases">
        <title>Sequencing the genomes of 1000 actinobacteria strains.</title>
        <authorList>
            <person name="Klenk H.-P."/>
        </authorList>
    </citation>
    <scope>NUCLEOTIDE SEQUENCE [LARGE SCALE GENOMIC DNA]</scope>
    <source>
        <strain evidence="1 2">DSM 45913</strain>
    </source>
</reference>
<dbReference type="Proteomes" id="UP000583800">
    <property type="component" value="Unassembled WGS sequence"/>
</dbReference>
<gene>
    <name evidence="1" type="ORF">FHU36_000287</name>
</gene>
<keyword evidence="2" id="KW-1185">Reference proteome</keyword>
<organism evidence="1 2">
    <name type="scientific">Nonomuraea muscovyensis</name>
    <dbReference type="NCBI Taxonomy" id="1124761"/>
    <lineage>
        <taxon>Bacteria</taxon>
        <taxon>Bacillati</taxon>
        <taxon>Actinomycetota</taxon>
        <taxon>Actinomycetes</taxon>
        <taxon>Streptosporangiales</taxon>
        <taxon>Streptosporangiaceae</taxon>
        <taxon>Nonomuraea</taxon>
    </lineage>
</organism>
<sequence length="74" mass="7864">MTFGAWLAGQAHRNDPIGDLARDYLAACGCGEGSCSRNRPRSVDGVRRDLDNHSAIAAAYAALDRAAAEWRSAS</sequence>
<name>A0A7X0BWB6_9ACTN</name>
<proteinExistence type="predicted"/>
<dbReference type="AlphaFoldDB" id="A0A7X0BWB6"/>
<evidence type="ECO:0000313" key="2">
    <source>
        <dbReference type="Proteomes" id="UP000583800"/>
    </source>
</evidence>